<comment type="caution">
    <text evidence="1">The sequence shown here is derived from an EMBL/GenBank/DDBJ whole genome shotgun (WGS) entry which is preliminary data.</text>
</comment>
<keyword evidence="2" id="KW-1185">Reference proteome</keyword>
<protein>
    <submittedName>
        <fullName evidence="1">Uncharacterized protein</fullName>
    </submittedName>
</protein>
<proteinExistence type="predicted"/>
<reference evidence="1 2" key="1">
    <citation type="submission" date="2016-03" db="EMBL/GenBank/DDBJ databases">
        <title>Draft genome sequence of Paenibacillus glacialis DSM 22343.</title>
        <authorList>
            <person name="Shin S.-K."/>
            <person name="Yi H."/>
        </authorList>
    </citation>
    <scope>NUCLEOTIDE SEQUENCE [LARGE SCALE GENOMIC DNA]</scope>
    <source>
        <strain evidence="1 2">DSM 22343</strain>
    </source>
</reference>
<dbReference type="Proteomes" id="UP000076967">
    <property type="component" value="Unassembled WGS sequence"/>
</dbReference>
<evidence type="ECO:0000313" key="1">
    <source>
        <dbReference type="EMBL" id="OAB42276.1"/>
    </source>
</evidence>
<dbReference type="STRING" id="494026.PGLA_13310"/>
<organism evidence="1 2">
    <name type="scientific">Paenibacillus glacialis</name>
    <dbReference type="NCBI Taxonomy" id="494026"/>
    <lineage>
        <taxon>Bacteria</taxon>
        <taxon>Bacillati</taxon>
        <taxon>Bacillota</taxon>
        <taxon>Bacilli</taxon>
        <taxon>Bacillales</taxon>
        <taxon>Paenibacillaceae</taxon>
        <taxon>Paenibacillus</taxon>
    </lineage>
</organism>
<dbReference type="AlphaFoldDB" id="A0A162K2X9"/>
<dbReference type="Gene3D" id="2.60.120.260">
    <property type="entry name" value="Galactose-binding domain-like"/>
    <property type="match status" value="1"/>
</dbReference>
<accession>A0A162K2X9</accession>
<sequence length="182" mass="20537">MMVRSQNDLYMVVPNYGAEINGWDDNTIDSLAIGSLTRGELQRSAMNICEFIMHAHVFSRKHEIIETVATFEANSSLSTEQSHSLSDPQVKPSAAGSTFIKVDQAGQYRIIVNIMSPEPELAQSACNVTLNDQLITIQMNRTEGKWIRQKLVKIELEAGFHQLKLDFVKPGLQIDWIEFKQV</sequence>
<name>A0A162K2X9_9BACL</name>
<dbReference type="RefSeq" id="WP_068533446.1">
    <property type="nucleotide sequence ID" value="NZ_LVJH01000022.1"/>
</dbReference>
<evidence type="ECO:0000313" key="2">
    <source>
        <dbReference type="Proteomes" id="UP000076967"/>
    </source>
</evidence>
<dbReference type="EMBL" id="LVJH01000022">
    <property type="protein sequence ID" value="OAB42276.1"/>
    <property type="molecule type" value="Genomic_DNA"/>
</dbReference>
<gene>
    <name evidence="1" type="ORF">PGLA_13310</name>
</gene>